<dbReference type="InterPro" id="IPR054297">
    <property type="entry name" value="DUF7033"/>
</dbReference>
<organism evidence="2 3">
    <name type="scientific">Fluviicola taffensis (strain DSM 16823 / NCIMB 13979 / RW262)</name>
    <dbReference type="NCBI Taxonomy" id="755732"/>
    <lineage>
        <taxon>Bacteria</taxon>
        <taxon>Pseudomonadati</taxon>
        <taxon>Bacteroidota</taxon>
        <taxon>Flavobacteriia</taxon>
        <taxon>Flavobacteriales</taxon>
        <taxon>Crocinitomicaceae</taxon>
        <taxon>Fluviicola</taxon>
    </lineage>
</organism>
<protein>
    <recommendedName>
        <fullName evidence="1">DUF7033 domain-containing protein</fullName>
    </recommendedName>
</protein>
<proteinExistence type="predicted"/>
<dbReference type="STRING" id="755732.Fluta_3154"/>
<dbReference type="RefSeq" id="WP_013687895.1">
    <property type="nucleotide sequence ID" value="NC_015321.1"/>
</dbReference>
<reference evidence="3" key="2">
    <citation type="submission" date="2011-02" db="EMBL/GenBank/DDBJ databases">
        <title>The complete genome of Fluviicola taffensis DSM 16823.</title>
        <authorList>
            <consortium name="US DOE Joint Genome Institute (JGI-PGF)"/>
            <person name="Lucas S."/>
            <person name="Copeland A."/>
            <person name="Lapidus A."/>
            <person name="Bruce D."/>
            <person name="Goodwin L."/>
            <person name="Pitluck S."/>
            <person name="Kyrpides N."/>
            <person name="Mavromatis K."/>
            <person name="Ivanova N."/>
            <person name="Mikhailova N."/>
            <person name="Pagani I."/>
            <person name="Chertkov O."/>
            <person name="Detter J.C."/>
            <person name="Han C."/>
            <person name="Tapia R."/>
            <person name="Land M."/>
            <person name="Hauser L."/>
            <person name="Markowitz V."/>
            <person name="Cheng J.-F."/>
            <person name="Hugenholtz P."/>
            <person name="Woyke T."/>
            <person name="Wu D."/>
            <person name="Tindall B."/>
            <person name="Pomrenke H.G."/>
            <person name="Brambilla E."/>
            <person name="Klenk H.-P."/>
            <person name="Eisen J.A."/>
        </authorList>
    </citation>
    <scope>NUCLEOTIDE SEQUENCE [LARGE SCALE GENOMIC DNA]</scope>
    <source>
        <strain evidence="3">DSM 16823 / RW262 / RW262</strain>
    </source>
</reference>
<gene>
    <name evidence="2" type="ordered locus">Fluta_3154</name>
</gene>
<dbReference type="Gene3D" id="3.20.20.370">
    <property type="entry name" value="Glycoside hydrolase/deacetylase"/>
    <property type="match status" value="1"/>
</dbReference>
<dbReference type="HOGENOM" id="CLU_046673_1_0_10"/>
<accession>F2IKK2</accession>
<dbReference type="EMBL" id="CP002542">
    <property type="protein sequence ID" value="AEA45128.1"/>
    <property type="molecule type" value="Genomic_DNA"/>
</dbReference>
<dbReference type="Proteomes" id="UP000007463">
    <property type="component" value="Chromosome"/>
</dbReference>
<keyword evidence="3" id="KW-1185">Reference proteome</keyword>
<dbReference type="AlphaFoldDB" id="F2IKK2"/>
<dbReference type="OrthoDB" id="5573484at2"/>
<sequence>MLIYVDEISIRLIYTLDFVFKEHGLEYQLTNDKKRFVVFEGIKLSYSNFDFEKIPFLAPATLLFEERPRVLKKLDKGNWNGVDCLTIDSITDPLAAVFYVLSRYEEYFVKFPDEHGRFTAKESIQSKFDWLHIQIVERWIESFFQVYAPNYLEILQSKKTFQPIPTFDIDNTFAHKWKEGWRTWLSAGKDFLKRNKERIEERKQVQSGQKKDPFDSFDDIREVYRNFPQTRIFWHVGDYAKYDTNISWNDSRHQGLIQELNELGYIGLHPSYASNTSDDKLTKEIDRIKKITSKSAHESRQHFLKLNLPKTYHRMMEQGFEKDYTMGYADDYGFRAGTAHEHAFFDLLTNQAFPDYRIVPFAYMDGTLLEYKKLSIAQSQVVVKQLVQEVKDYGGVFCFIWHNETLAEAGKWKGWKQVFDYTLEQLK</sequence>
<dbReference type="KEGG" id="fte:Fluta_3154"/>
<evidence type="ECO:0000259" key="1">
    <source>
        <dbReference type="Pfam" id="PF23019"/>
    </source>
</evidence>
<dbReference type="CDD" id="cd10931">
    <property type="entry name" value="CE4_u7"/>
    <property type="match status" value="1"/>
</dbReference>
<dbReference type="Pfam" id="PF23019">
    <property type="entry name" value="DUF7033"/>
    <property type="match status" value="1"/>
</dbReference>
<evidence type="ECO:0000313" key="3">
    <source>
        <dbReference type="Proteomes" id="UP000007463"/>
    </source>
</evidence>
<evidence type="ECO:0000313" key="2">
    <source>
        <dbReference type="EMBL" id="AEA45128.1"/>
    </source>
</evidence>
<reference evidence="2 3" key="1">
    <citation type="journal article" date="2011" name="Stand. Genomic Sci.">
        <title>Complete genome sequence of the gliding freshwater bacterium Fluviicola taffensis type strain (RW262).</title>
        <authorList>
            <person name="Woyke T."/>
            <person name="Chertkov O."/>
            <person name="Lapidus A."/>
            <person name="Nolan M."/>
            <person name="Lucas S."/>
            <person name="Del Rio T.G."/>
            <person name="Tice H."/>
            <person name="Cheng J.F."/>
            <person name="Tapia R."/>
            <person name="Han C."/>
            <person name="Goodwin L."/>
            <person name="Pitluck S."/>
            <person name="Liolios K."/>
            <person name="Pagani I."/>
            <person name="Ivanova N."/>
            <person name="Huntemann M."/>
            <person name="Mavromatis K."/>
            <person name="Mikhailova N."/>
            <person name="Pati A."/>
            <person name="Chen A."/>
            <person name="Palaniappan K."/>
            <person name="Land M."/>
            <person name="Hauser L."/>
            <person name="Brambilla E.M."/>
            <person name="Rohde M."/>
            <person name="Mwirichia R."/>
            <person name="Sikorski J."/>
            <person name="Tindall B.J."/>
            <person name="Goker M."/>
            <person name="Bristow J."/>
            <person name="Eisen J.A."/>
            <person name="Markowitz V."/>
            <person name="Hugenholtz P."/>
            <person name="Klenk H.P."/>
            <person name="Kyrpides N.C."/>
        </authorList>
    </citation>
    <scope>NUCLEOTIDE SEQUENCE [LARGE SCALE GENOMIC DNA]</scope>
    <source>
        <strain evidence="3">DSM 16823 / RW262 / RW262</strain>
    </source>
</reference>
<name>F2IKK2_FLUTR</name>
<feature type="domain" description="DUF7033" evidence="1">
    <location>
        <begin position="91"/>
        <end position="177"/>
    </location>
</feature>
<dbReference type="eggNOG" id="COG0726">
    <property type="taxonomic scope" value="Bacteria"/>
</dbReference>